<proteinExistence type="predicted"/>
<keyword evidence="2" id="KW-1185">Reference proteome</keyword>
<comment type="caution">
    <text evidence="1">The sequence shown here is derived from an EMBL/GenBank/DDBJ whole genome shotgun (WGS) entry which is preliminary data.</text>
</comment>
<dbReference type="EMBL" id="JACHID010000003">
    <property type="protein sequence ID" value="MBB5021359.1"/>
    <property type="molecule type" value="Genomic_DNA"/>
</dbReference>
<name>A0A7W8DGH4_9BACT</name>
<dbReference type="Proteomes" id="UP000528322">
    <property type="component" value="Unassembled WGS sequence"/>
</dbReference>
<organism evidence="1 2">
    <name type="scientific">Desulfurispira natronophila</name>
    <dbReference type="NCBI Taxonomy" id="682562"/>
    <lineage>
        <taxon>Bacteria</taxon>
        <taxon>Pseudomonadati</taxon>
        <taxon>Chrysiogenota</taxon>
        <taxon>Chrysiogenia</taxon>
        <taxon>Chrysiogenales</taxon>
        <taxon>Chrysiogenaceae</taxon>
        <taxon>Desulfurispira</taxon>
    </lineage>
</organism>
<reference evidence="1 2" key="1">
    <citation type="submission" date="2020-08" db="EMBL/GenBank/DDBJ databases">
        <title>Genomic Encyclopedia of Type Strains, Phase IV (KMG-IV): sequencing the most valuable type-strain genomes for metagenomic binning, comparative biology and taxonomic classification.</title>
        <authorList>
            <person name="Goeker M."/>
        </authorList>
    </citation>
    <scope>NUCLEOTIDE SEQUENCE [LARGE SCALE GENOMIC DNA]</scope>
    <source>
        <strain evidence="1 2">DSM 22071</strain>
    </source>
</reference>
<evidence type="ECO:0000313" key="1">
    <source>
        <dbReference type="EMBL" id="MBB5021359.1"/>
    </source>
</evidence>
<sequence>MKMDIRTTIQSDIFDYQTLMLALKGYSRPRSKVTALLASGDIIRVRKGLYVFSDDLRKGRLSREVLANLIYGPSYVSLESALSYYGLIPECPVIVTSVTTGRTRRYDTPVGYFRYQMLPLPAYRVGMDIAADGNSQYLIARPEKALADFVAQNRNISFTSCRAMERFLLEECRVDEESLMSLSLSTLDSIASHYTRKKVTLLAETLRRLQS</sequence>
<dbReference type="AlphaFoldDB" id="A0A7W8DGH4"/>
<gene>
    <name evidence="1" type="ORF">HNR37_000668</name>
</gene>
<dbReference type="RefSeq" id="WP_221270389.1">
    <property type="nucleotide sequence ID" value="NZ_JACHID010000003.1"/>
</dbReference>
<evidence type="ECO:0008006" key="3">
    <source>
        <dbReference type="Google" id="ProtNLM"/>
    </source>
</evidence>
<accession>A0A7W8DGH4</accession>
<evidence type="ECO:0000313" key="2">
    <source>
        <dbReference type="Proteomes" id="UP000528322"/>
    </source>
</evidence>
<protein>
    <recommendedName>
        <fullName evidence="3">Transcriptional regulator</fullName>
    </recommendedName>
</protein>